<dbReference type="SUPFAM" id="SSF51735">
    <property type="entry name" value="NAD(P)-binding Rossmann-fold domains"/>
    <property type="match status" value="1"/>
</dbReference>
<dbReference type="Proteomes" id="UP000295689">
    <property type="component" value="Unassembled WGS sequence"/>
</dbReference>
<dbReference type="InterPro" id="IPR028161">
    <property type="entry name" value="Met8-like"/>
</dbReference>
<dbReference type="InterPro" id="IPR006367">
    <property type="entry name" value="Sirohaem_synthase_N"/>
</dbReference>
<evidence type="ECO:0000256" key="3">
    <source>
        <dbReference type="ARBA" id="ARBA00023002"/>
    </source>
</evidence>
<dbReference type="NCBIfam" id="TIGR01470">
    <property type="entry name" value="cysG_Nterm"/>
    <property type="match status" value="1"/>
</dbReference>
<evidence type="ECO:0000256" key="2">
    <source>
        <dbReference type="ARBA" id="ARBA00012400"/>
    </source>
</evidence>
<dbReference type="SUPFAM" id="SSF75615">
    <property type="entry name" value="Siroheme synthase middle domains-like"/>
    <property type="match status" value="1"/>
</dbReference>
<evidence type="ECO:0000256" key="6">
    <source>
        <dbReference type="ARBA" id="ARBA00047561"/>
    </source>
</evidence>
<keyword evidence="3" id="KW-0560">Oxidoreductase</keyword>
<dbReference type="GO" id="GO:0019354">
    <property type="term" value="P:siroheme biosynthetic process"/>
    <property type="evidence" value="ECO:0007669"/>
    <property type="project" value="UniProtKB-UniPathway"/>
</dbReference>
<dbReference type="EMBL" id="SLVV01000019">
    <property type="protein sequence ID" value="TCN18841.1"/>
    <property type="molecule type" value="Genomic_DNA"/>
</dbReference>
<dbReference type="Pfam" id="PF22440">
    <property type="entry name" value="SirC_C"/>
    <property type="match status" value="1"/>
</dbReference>
<reference evidence="8 9" key="1">
    <citation type="journal article" date="2015" name="Stand. Genomic Sci.">
        <title>Genomic Encyclopedia of Bacterial and Archaeal Type Strains, Phase III: the genomes of soil and plant-associated and newly described type strains.</title>
        <authorList>
            <person name="Whitman W.B."/>
            <person name="Woyke T."/>
            <person name="Klenk H.P."/>
            <person name="Zhou Y."/>
            <person name="Lilburn T.G."/>
            <person name="Beck B.J."/>
            <person name="De Vos P."/>
            <person name="Vandamme P."/>
            <person name="Eisen J.A."/>
            <person name="Garrity G."/>
            <person name="Hugenholtz P."/>
            <person name="Kyrpides N.C."/>
        </authorList>
    </citation>
    <scope>NUCLEOTIDE SEQUENCE [LARGE SCALE GENOMIC DNA]</scope>
    <source>
        <strain evidence="8 9">CV53</strain>
    </source>
</reference>
<protein>
    <recommendedName>
        <fullName evidence="2">precorrin-2 dehydrogenase</fullName>
        <ecNumber evidence="2">1.3.1.76</ecNumber>
    </recommendedName>
</protein>
<keyword evidence="5" id="KW-0627">Porphyrin biosynthesis</keyword>
<name>A0A4R2AXY6_9BACI</name>
<sequence>MTYPVFLELKGRQAAVVGGGKVAQRKVEGLLEAGAQVIVISPDLTERLQDFAAENKVGWKNKFFSPDDIKDAFIIIAATDDKEVNLLVKRSAGKHQIVNLADNQEESDFQVPSVVNRGKLKLAVSTSGASPILARKIREQLEKLYGGEYEGYLEFLHESRKKILDQVKDPAVKRQLLTAITDKEFYGDCDREARLQELLRTVREQE</sequence>
<proteinExistence type="predicted"/>
<dbReference type="GO" id="GO:0004325">
    <property type="term" value="F:ferrochelatase activity"/>
    <property type="evidence" value="ECO:0007669"/>
    <property type="project" value="InterPro"/>
</dbReference>
<comment type="pathway">
    <text evidence="1">Porphyrin-containing compound metabolism; siroheme biosynthesis; sirohydrochlorin from precorrin-2: step 1/1.</text>
</comment>
<evidence type="ECO:0000313" key="8">
    <source>
        <dbReference type="EMBL" id="TCN18841.1"/>
    </source>
</evidence>
<dbReference type="Pfam" id="PF14824">
    <property type="entry name" value="Sirohm_synth_M"/>
    <property type="match status" value="1"/>
</dbReference>
<dbReference type="AlphaFoldDB" id="A0A4R2AXY6"/>
<feature type="domain" description="Siroheme synthase central" evidence="7">
    <location>
        <begin position="117"/>
        <end position="143"/>
    </location>
</feature>
<organism evidence="8 9">
    <name type="scientific">Mesobacillus foraminis</name>
    <dbReference type="NCBI Taxonomy" id="279826"/>
    <lineage>
        <taxon>Bacteria</taxon>
        <taxon>Bacillati</taxon>
        <taxon>Bacillota</taxon>
        <taxon>Bacilli</taxon>
        <taxon>Bacillales</taxon>
        <taxon>Bacillaceae</taxon>
        <taxon>Mesobacillus</taxon>
    </lineage>
</organism>
<dbReference type="Gene3D" id="1.10.8.610">
    <property type="entry name" value="SirC, precorrin-2 dehydrogenase, C-terminal helical domain-like"/>
    <property type="match status" value="1"/>
</dbReference>
<dbReference type="Gene3D" id="3.40.50.720">
    <property type="entry name" value="NAD(P)-binding Rossmann-like Domain"/>
    <property type="match status" value="1"/>
</dbReference>
<keyword evidence="4" id="KW-0520">NAD</keyword>
<gene>
    <name evidence="8" type="ORF">EV146_11942</name>
</gene>
<dbReference type="GO" id="GO:0043115">
    <property type="term" value="F:precorrin-2 dehydrogenase activity"/>
    <property type="evidence" value="ECO:0007669"/>
    <property type="project" value="UniProtKB-EC"/>
</dbReference>
<evidence type="ECO:0000313" key="9">
    <source>
        <dbReference type="Proteomes" id="UP000295689"/>
    </source>
</evidence>
<dbReference type="RefSeq" id="WP_132011386.1">
    <property type="nucleotide sequence ID" value="NZ_JABUHM010000020.1"/>
</dbReference>
<evidence type="ECO:0000256" key="1">
    <source>
        <dbReference type="ARBA" id="ARBA00005010"/>
    </source>
</evidence>
<dbReference type="Pfam" id="PF13241">
    <property type="entry name" value="NAD_binding_7"/>
    <property type="match status" value="1"/>
</dbReference>
<dbReference type="PANTHER" id="PTHR35330:SF1">
    <property type="entry name" value="SIROHEME BIOSYNTHESIS PROTEIN MET8"/>
    <property type="match status" value="1"/>
</dbReference>
<dbReference type="InterPro" id="IPR028281">
    <property type="entry name" value="Sirohaem_synthase_central"/>
</dbReference>
<accession>A0A4R2AXY6</accession>
<comment type="catalytic activity">
    <reaction evidence="6">
        <text>precorrin-2 + NAD(+) = sirohydrochlorin + NADH + 2 H(+)</text>
        <dbReference type="Rhea" id="RHEA:15613"/>
        <dbReference type="ChEBI" id="CHEBI:15378"/>
        <dbReference type="ChEBI" id="CHEBI:57540"/>
        <dbReference type="ChEBI" id="CHEBI:57945"/>
        <dbReference type="ChEBI" id="CHEBI:58351"/>
        <dbReference type="ChEBI" id="CHEBI:58827"/>
        <dbReference type="EC" id="1.3.1.76"/>
    </reaction>
</comment>
<evidence type="ECO:0000259" key="7">
    <source>
        <dbReference type="Pfam" id="PF14824"/>
    </source>
</evidence>
<dbReference type="InterPro" id="IPR042518">
    <property type="entry name" value="SirC_C"/>
</dbReference>
<evidence type="ECO:0000256" key="4">
    <source>
        <dbReference type="ARBA" id="ARBA00023027"/>
    </source>
</evidence>
<keyword evidence="9" id="KW-1185">Reference proteome</keyword>
<evidence type="ECO:0000256" key="5">
    <source>
        <dbReference type="ARBA" id="ARBA00023244"/>
    </source>
</evidence>
<dbReference type="UniPathway" id="UPA00262">
    <property type="reaction ID" value="UER00222"/>
</dbReference>
<dbReference type="InterPro" id="IPR036291">
    <property type="entry name" value="NAD(P)-bd_dom_sf"/>
</dbReference>
<dbReference type="EC" id="1.3.1.76" evidence="2"/>
<comment type="caution">
    <text evidence="8">The sequence shown here is derived from an EMBL/GenBank/DDBJ whole genome shotgun (WGS) entry which is preliminary data.</text>
</comment>
<dbReference type="PANTHER" id="PTHR35330">
    <property type="entry name" value="SIROHEME BIOSYNTHESIS PROTEIN MET8"/>
    <property type="match status" value="1"/>
</dbReference>